<dbReference type="InterPro" id="IPR011993">
    <property type="entry name" value="PH-like_dom_sf"/>
</dbReference>
<evidence type="ECO:0000313" key="2">
    <source>
        <dbReference type="EMBL" id="KAJ6229397.1"/>
    </source>
</evidence>
<dbReference type="Gene3D" id="2.30.29.30">
    <property type="entry name" value="Pleckstrin-homology domain (PH domain)/Phosphotyrosine-binding domain (PTB)"/>
    <property type="match status" value="1"/>
</dbReference>
<sequence>MDQDQFREYCEGIDNGKNLPSDFLDNLYNGIKNDPLVVKHSIGEIEIISFTNPEISGKLYTCEGRLKKWKERWFILSYNTFSYFKQKNKKKHVATISLNDEIKIITKTRTKQPKYIIKLFLKTPIDLQNGNITTTTTSNKQPKKNSRKNSLQDDFEFIFSVQSYKEMSFLVRNLQIGMISIQLENILSLKKRNFIKK</sequence>
<dbReference type="Proteomes" id="UP001150062">
    <property type="component" value="Unassembled WGS sequence"/>
</dbReference>
<dbReference type="EMBL" id="JAOAOG010000321">
    <property type="protein sequence ID" value="KAJ6229397.1"/>
    <property type="molecule type" value="Genomic_DNA"/>
</dbReference>
<comment type="caution">
    <text evidence="2">The sequence shown here is derived from an EMBL/GenBank/DDBJ whole genome shotgun (WGS) entry which is preliminary data.</text>
</comment>
<feature type="domain" description="PH" evidence="1">
    <location>
        <begin position="54"/>
        <end position="136"/>
    </location>
</feature>
<gene>
    <name evidence="2" type="ORF">M0813_07829</name>
</gene>
<reference evidence="2" key="1">
    <citation type="submission" date="2022-08" db="EMBL/GenBank/DDBJ databases">
        <title>Novel sulfate-reducing endosymbionts in the free-living metamonad Anaeramoeba.</title>
        <authorList>
            <person name="Jerlstrom-Hultqvist J."/>
            <person name="Cepicka I."/>
            <person name="Gallot-Lavallee L."/>
            <person name="Salas-Leiva D."/>
            <person name="Curtis B.A."/>
            <person name="Zahonova K."/>
            <person name="Pipaliya S."/>
            <person name="Dacks J."/>
            <person name="Roger A.J."/>
        </authorList>
    </citation>
    <scope>NUCLEOTIDE SEQUENCE</scope>
    <source>
        <strain evidence="2">Schooner1</strain>
    </source>
</reference>
<evidence type="ECO:0000313" key="3">
    <source>
        <dbReference type="Proteomes" id="UP001150062"/>
    </source>
</evidence>
<name>A0ABQ8XBK6_9EUKA</name>
<dbReference type="Pfam" id="PF00169">
    <property type="entry name" value="PH"/>
    <property type="match status" value="1"/>
</dbReference>
<accession>A0ABQ8XBK6</accession>
<keyword evidence="3" id="KW-1185">Reference proteome</keyword>
<protein>
    <submittedName>
        <fullName evidence="2">Cytohesin 4a-related</fullName>
    </submittedName>
</protein>
<evidence type="ECO:0000259" key="1">
    <source>
        <dbReference type="Pfam" id="PF00169"/>
    </source>
</evidence>
<dbReference type="InterPro" id="IPR001849">
    <property type="entry name" value="PH_domain"/>
</dbReference>
<organism evidence="2 3">
    <name type="scientific">Anaeramoeba flamelloides</name>
    <dbReference type="NCBI Taxonomy" id="1746091"/>
    <lineage>
        <taxon>Eukaryota</taxon>
        <taxon>Metamonada</taxon>
        <taxon>Anaeramoebidae</taxon>
        <taxon>Anaeramoeba</taxon>
    </lineage>
</organism>
<proteinExistence type="predicted"/>
<dbReference type="SUPFAM" id="SSF50729">
    <property type="entry name" value="PH domain-like"/>
    <property type="match status" value="1"/>
</dbReference>